<proteinExistence type="predicted"/>
<evidence type="ECO:0000313" key="8">
    <source>
        <dbReference type="EMBL" id="RBM00649.1"/>
    </source>
</evidence>
<comment type="caution">
    <text evidence="8">The sequence shown here is derived from an EMBL/GenBank/DDBJ whole genome shotgun (WGS) entry which is preliminary data.</text>
</comment>
<dbReference type="InterPro" id="IPR027379">
    <property type="entry name" value="CLS_N"/>
</dbReference>
<organism evidence="8 9">
    <name type="scientific">Glutamicibacter soli</name>
    <dbReference type="NCBI Taxonomy" id="453836"/>
    <lineage>
        <taxon>Bacteria</taxon>
        <taxon>Bacillati</taxon>
        <taxon>Actinomycetota</taxon>
        <taxon>Actinomycetes</taxon>
        <taxon>Micrococcales</taxon>
        <taxon>Micrococcaceae</taxon>
        <taxon>Glutamicibacter</taxon>
    </lineage>
</organism>
<protein>
    <recommendedName>
        <fullName evidence="7">Cardiolipin synthase N-terminal domain-containing protein</fullName>
    </recommendedName>
</protein>
<evidence type="ECO:0000256" key="2">
    <source>
        <dbReference type="ARBA" id="ARBA00022475"/>
    </source>
</evidence>
<dbReference type="Pfam" id="PF13396">
    <property type="entry name" value="PLDc_N"/>
    <property type="match status" value="1"/>
</dbReference>
<dbReference type="AlphaFoldDB" id="A0A365YDM0"/>
<evidence type="ECO:0000256" key="4">
    <source>
        <dbReference type="ARBA" id="ARBA00022989"/>
    </source>
</evidence>
<keyword evidence="9" id="KW-1185">Reference proteome</keyword>
<keyword evidence="2" id="KW-1003">Cell membrane</keyword>
<accession>A0A365YDM0</accession>
<feature type="transmembrane region" description="Helical" evidence="6">
    <location>
        <begin position="14"/>
        <end position="38"/>
    </location>
</feature>
<name>A0A365YDM0_9MICC</name>
<feature type="transmembrane region" description="Helical" evidence="6">
    <location>
        <begin position="50"/>
        <end position="69"/>
    </location>
</feature>
<evidence type="ECO:0000256" key="6">
    <source>
        <dbReference type="SAM" id="Phobius"/>
    </source>
</evidence>
<feature type="domain" description="Cardiolipin synthase N-terminal" evidence="7">
    <location>
        <begin position="29"/>
        <end position="71"/>
    </location>
</feature>
<evidence type="ECO:0000256" key="1">
    <source>
        <dbReference type="ARBA" id="ARBA00004651"/>
    </source>
</evidence>
<keyword evidence="5 6" id="KW-0472">Membrane</keyword>
<dbReference type="GO" id="GO:0005886">
    <property type="term" value="C:plasma membrane"/>
    <property type="evidence" value="ECO:0007669"/>
    <property type="project" value="UniProtKB-SubCell"/>
</dbReference>
<keyword evidence="4 6" id="KW-1133">Transmembrane helix</keyword>
<evidence type="ECO:0000259" key="7">
    <source>
        <dbReference type="Pfam" id="PF13396"/>
    </source>
</evidence>
<evidence type="ECO:0000256" key="3">
    <source>
        <dbReference type="ARBA" id="ARBA00022692"/>
    </source>
</evidence>
<evidence type="ECO:0000256" key="5">
    <source>
        <dbReference type="ARBA" id="ARBA00023136"/>
    </source>
</evidence>
<evidence type="ECO:0000313" key="9">
    <source>
        <dbReference type="Proteomes" id="UP000252167"/>
    </source>
</evidence>
<comment type="subcellular location">
    <subcellularLocation>
        <location evidence="1">Cell membrane</location>
        <topology evidence="1">Multi-pass membrane protein</topology>
    </subcellularLocation>
</comment>
<dbReference type="Proteomes" id="UP000252167">
    <property type="component" value="Unassembled WGS sequence"/>
</dbReference>
<dbReference type="RefSeq" id="WP_047119869.1">
    <property type="nucleotide sequence ID" value="NZ_CM125969.1"/>
</dbReference>
<gene>
    <name evidence="8" type="ORF">C1H84_11985</name>
</gene>
<dbReference type="EMBL" id="POAF01000005">
    <property type="protein sequence ID" value="RBM00649.1"/>
    <property type="molecule type" value="Genomic_DNA"/>
</dbReference>
<keyword evidence="3 6" id="KW-0812">Transmembrane</keyword>
<reference evidence="8 9" key="1">
    <citation type="submission" date="2018-01" db="EMBL/GenBank/DDBJ databases">
        <title>Glutamicibacter soli strain NHPC-3 Whole genome sequence and assembly.</title>
        <authorList>
            <person name="Choudhury P."/>
            <person name="Gupta D."/>
            <person name="Sengupta K."/>
            <person name="Jawed A."/>
            <person name="Sultana N."/>
            <person name="Saha P."/>
        </authorList>
    </citation>
    <scope>NUCLEOTIDE SEQUENCE [LARGE SCALE GENOMIC DNA]</scope>
    <source>
        <strain evidence="8 9">NHPC-3</strain>
    </source>
</reference>
<sequence>MARTKKKFSELSPIARAAAIVAGVIEVALFAAAQIDIYRRRPEQIHGSKGLWVGLCFINILGPLSYFRFGRKKPQD</sequence>